<name>A0A939T7E7_9ACTN</name>
<feature type="domain" description="Aminoglycoside phosphotransferase" evidence="1">
    <location>
        <begin position="25"/>
        <end position="204"/>
    </location>
</feature>
<dbReference type="PANTHER" id="PTHR21310">
    <property type="entry name" value="AMINOGLYCOSIDE PHOSPHOTRANSFERASE-RELATED-RELATED"/>
    <property type="match status" value="1"/>
</dbReference>
<reference evidence="2" key="1">
    <citation type="submission" date="2021-03" db="EMBL/GenBank/DDBJ databases">
        <authorList>
            <person name="Kanchanasin P."/>
            <person name="Saeng-In P."/>
            <person name="Phongsopitanun W."/>
            <person name="Yuki M."/>
            <person name="Kudo T."/>
            <person name="Ohkuma M."/>
            <person name="Tanasupawat S."/>
        </authorList>
    </citation>
    <scope>NUCLEOTIDE SEQUENCE</scope>
    <source>
        <strain evidence="2">GKU 128</strain>
    </source>
</reference>
<dbReference type="InterPro" id="IPR011009">
    <property type="entry name" value="Kinase-like_dom_sf"/>
</dbReference>
<gene>
    <name evidence="2" type="ORF">J4573_38510</name>
</gene>
<keyword evidence="3" id="KW-1185">Reference proteome</keyword>
<dbReference type="Pfam" id="PF01636">
    <property type="entry name" value="APH"/>
    <property type="match status" value="1"/>
</dbReference>
<protein>
    <submittedName>
        <fullName evidence="2">Aminoglycoside phosphotransferase family protein</fullName>
    </submittedName>
</protein>
<accession>A0A939T7E7</accession>
<organism evidence="2 3">
    <name type="scientific">Actinomadura barringtoniae</name>
    <dbReference type="NCBI Taxonomy" id="1427535"/>
    <lineage>
        <taxon>Bacteria</taxon>
        <taxon>Bacillati</taxon>
        <taxon>Actinomycetota</taxon>
        <taxon>Actinomycetes</taxon>
        <taxon>Streptosporangiales</taxon>
        <taxon>Thermomonosporaceae</taxon>
        <taxon>Actinomadura</taxon>
    </lineage>
</organism>
<dbReference type="Gene3D" id="3.90.1200.10">
    <property type="match status" value="1"/>
</dbReference>
<dbReference type="AlphaFoldDB" id="A0A939T7E7"/>
<evidence type="ECO:0000313" key="3">
    <source>
        <dbReference type="Proteomes" id="UP000669179"/>
    </source>
</evidence>
<evidence type="ECO:0000313" key="2">
    <source>
        <dbReference type="EMBL" id="MBO2453038.1"/>
    </source>
</evidence>
<proteinExistence type="predicted"/>
<evidence type="ECO:0000259" key="1">
    <source>
        <dbReference type="Pfam" id="PF01636"/>
    </source>
</evidence>
<dbReference type="PANTHER" id="PTHR21310:SF15">
    <property type="entry name" value="AMINOGLYCOSIDE PHOSPHOTRANSFERASE DOMAIN-CONTAINING PROTEIN"/>
    <property type="match status" value="1"/>
</dbReference>
<dbReference type="InterPro" id="IPR051678">
    <property type="entry name" value="AGP_Transferase"/>
</dbReference>
<comment type="caution">
    <text evidence="2">The sequence shown here is derived from an EMBL/GenBank/DDBJ whole genome shotgun (WGS) entry which is preliminary data.</text>
</comment>
<dbReference type="SUPFAM" id="SSF56112">
    <property type="entry name" value="Protein kinase-like (PK-like)"/>
    <property type="match status" value="1"/>
</dbReference>
<dbReference type="RefSeq" id="WP_208261050.1">
    <property type="nucleotide sequence ID" value="NZ_JAGEOJ010000018.1"/>
</dbReference>
<dbReference type="EMBL" id="JAGEOJ010000018">
    <property type="protein sequence ID" value="MBO2453038.1"/>
    <property type="molecule type" value="Genomic_DNA"/>
</dbReference>
<dbReference type="InterPro" id="IPR002575">
    <property type="entry name" value="Aminoglycoside_PTrfase"/>
</dbReference>
<sequence length="250" mass="26292">MASTVSPYRGTDCNPSDVEIEVGSARQRREIALRDLIRPHLPIAVPGSVATGEWSPGLTYTLDTRLPGRSAELRAISAAGERDLTALLEALRSVPLDAARALDLDEPPPRNLEALGALTLGAAALLGGDAPLDPDAGPQGTPDRPPVLLHNDLKGEHLLVDEAGRVSGVLDWTDAAVGDPAEDVAGLAISVGAEAAARVAAAYGPEVVARGLFLARCDTLIRLSERLLGEDDSPLELLHVQRERAWETPP</sequence>
<dbReference type="Proteomes" id="UP000669179">
    <property type="component" value="Unassembled WGS sequence"/>
</dbReference>